<gene>
    <name evidence="2" type="ORF">ABNG04_05685</name>
</gene>
<dbReference type="RefSeq" id="WP_371160829.1">
    <property type="nucleotide sequence ID" value="NZ_JBEDNX010000004.1"/>
</dbReference>
<evidence type="ECO:0000256" key="1">
    <source>
        <dbReference type="SAM" id="MobiDB-lite"/>
    </source>
</evidence>
<dbReference type="EMBL" id="JBEDNY010000002">
    <property type="protein sequence ID" value="MEZ3163367.1"/>
    <property type="molecule type" value="Genomic_DNA"/>
</dbReference>
<proteinExistence type="predicted"/>
<name>A0ABD5LZE3_9EURY</name>
<sequence>MPVWPLNGHAGRPSGSPVRPPSPVSPGCSAVGLDAQPQVASSLGTTAYETIIDDQPTPADGVPAVWGVVFAHPDPARKLVDWGALTPVEGDSGPGTEFRTFDPNTQFMSIIVGVLPTGDGLTDHSEDSENLVDDVVDDFTDRSAYRGGRLRYDVTSYQAFPPDLDTPEYHYDYSFTLWRLNGADRPTDITVEYHDP</sequence>
<feature type="region of interest" description="Disordered" evidence="1">
    <location>
        <begin position="1"/>
        <end position="26"/>
    </location>
</feature>
<accession>A0ABD5LZE3</accession>
<evidence type="ECO:0000313" key="3">
    <source>
        <dbReference type="Proteomes" id="UP001567572"/>
    </source>
</evidence>
<dbReference type="Proteomes" id="UP001567572">
    <property type="component" value="Unassembled WGS sequence"/>
</dbReference>
<protein>
    <submittedName>
        <fullName evidence="2">Uncharacterized protein</fullName>
    </submittedName>
</protein>
<evidence type="ECO:0000313" key="2">
    <source>
        <dbReference type="EMBL" id="MEZ3163367.1"/>
    </source>
</evidence>
<comment type="caution">
    <text evidence="2">The sequence shown here is derived from an EMBL/GenBank/DDBJ whole genome shotgun (WGS) entry which is preliminary data.</text>
</comment>
<keyword evidence="3" id="KW-1185">Reference proteome</keyword>
<reference evidence="2 3" key="1">
    <citation type="submission" date="2024-06" db="EMBL/GenBank/DDBJ databases">
        <title>Halorubrum miltondacostae sp. nov., a potential PHA producer isolated from an inland solar saltern in Rio Maior, Portugal.</title>
        <authorList>
            <person name="Albuquerque L."/>
            <person name="Viver T."/>
            <person name="Barroso C."/>
            <person name="Claudino R."/>
            <person name="Galvan M."/>
            <person name="Simoes G."/>
            <person name="Lobo Da Cunha A."/>
            <person name="Egas C."/>
        </authorList>
    </citation>
    <scope>NUCLEOTIDE SEQUENCE [LARGE SCALE GENOMIC DNA]</scope>
    <source>
        <strain evidence="2 3">RMP-11</strain>
    </source>
</reference>
<dbReference type="AlphaFoldDB" id="A0ABD5LZE3"/>
<organism evidence="2 3">
    <name type="scientific">Halorubrum miltondacostae</name>
    <dbReference type="NCBI Taxonomy" id="3076378"/>
    <lineage>
        <taxon>Archaea</taxon>
        <taxon>Methanobacteriati</taxon>
        <taxon>Methanobacteriota</taxon>
        <taxon>Stenosarchaea group</taxon>
        <taxon>Halobacteria</taxon>
        <taxon>Halobacteriales</taxon>
        <taxon>Haloferacaceae</taxon>
        <taxon>Halorubrum</taxon>
    </lineage>
</organism>